<protein>
    <submittedName>
        <fullName evidence="3">Uncharacterized protein</fullName>
    </submittedName>
</protein>
<gene>
    <name evidence="3" type="ORF">SCOCK_120193</name>
</gene>
<sequence length="205" mass="20829">MSSSNYPPQQPGGQNPYAQQPPQPPQQPQQPAAPQQPYAPSPYVNPQQGGAAPGGFNAGAYAPPAPIGAAPAGNPGLGVVAGIAAALVAAVIYGLLIKGTKHEIGYAAIAVGAIVGFALAKVGGRNPSLPFIGIPLALLGVYLGQLFGIALLISDIPGAPGVMSLFTQHFSVLQDTWKDAMDGKDYFFFAIAGLEGFVITKRVAG</sequence>
<comment type="caution">
    <text evidence="3">The sequence shown here is derived from an EMBL/GenBank/DDBJ whole genome shotgun (WGS) entry which is preliminary data.</text>
</comment>
<dbReference type="EMBL" id="CAJSLV010000024">
    <property type="protein sequence ID" value="CAG6391557.1"/>
    <property type="molecule type" value="Genomic_DNA"/>
</dbReference>
<evidence type="ECO:0000256" key="2">
    <source>
        <dbReference type="SAM" id="Phobius"/>
    </source>
</evidence>
<dbReference type="SUPFAM" id="SSF81995">
    <property type="entry name" value="beta-sandwich domain of Sec23/24"/>
    <property type="match status" value="1"/>
</dbReference>
<evidence type="ECO:0000256" key="1">
    <source>
        <dbReference type="SAM" id="MobiDB-lite"/>
    </source>
</evidence>
<organism evidence="3 4">
    <name type="scientific">Actinacidiphila cocklensis</name>
    <dbReference type="NCBI Taxonomy" id="887465"/>
    <lineage>
        <taxon>Bacteria</taxon>
        <taxon>Bacillati</taxon>
        <taxon>Actinomycetota</taxon>
        <taxon>Actinomycetes</taxon>
        <taxon>Kitasatosporales</taxon>
        <taxon>Streptomycetaceae</taxon>
        <taxon>Actinacidiphila</taxon>
    </lineage>
</organism>
<evidence type="ECO:0000313" key="4">
    <source>
        <dbReference type="Proteomes" id="UP001152519"/>
    </source>
</evidence>
<dbReference type="RefSeq" id="WP_251485262.1">
    <property type="nucleotide sequence ID" value="NZ_CAJSLV010000024.1"/>
</dbReference>
<evidence type="ECO:0000313" key="3">
    <source>
        <dbReference type="EMBL" id="CAG6391557.1"/>
    </source>
</evidence>
<keyword evidence="4" id="KW-1185">Reference proteome</keyword>
<dbReference type="AlphaFoldDB" id="A0A9W4GNS5"/>
<feature type="compositionally biased region" description="Low complexity" evidence="1">
    <location>
        <begin position="29"/>
        <end position="46"/>
    </location>
</feature>
<reference evidence="3" key="1">
    <citation type="submission" date="2021-05" db="EMBL/GenBank/DDBJ databases">
        <authorList>
            <person name="Arsene-Ploetze F."/>
        </authorList>
    </citation>
    <scope>NUCLEOTIDE SEQUENCE</scope>
    <source>
        <strain evidence="3">DSM 42138</strain>
    </source>
</reference>
<feature type="transmembrane region" description="Helical" evidence="2">
    <location>
        <begin position="129"/>
        <end position="153"/>
    </location>
</feature>
<accession>A0A9W4GNS5</accession>
<keyword evidence="2" id="KW-0812">Transmembrane</keyword>
<keyword evidence="2" id="KW-0472">Membrane</keyword>
<feature type="compositionally biased region" description="Low complexity" evidence="1">
    <location>
        <begin position="1"/>
        <end position="18"/>
    </location>
</feature>
<name>A0A9W4GNS5_9ACTN</name>
<feature type="region of interest" description="Disordered" evidence="1">
    <location>
        <begin position="1"/>
        <end position="46"/>
    </location>
</feature>
<keyword evidence="2" id="KW-1133">Transmembrane helix</keyword>
<proteinExistence type="predicted"/>
<feature type="transmembrane region" description="Helical" evidence="2">
    <location>
        <begin position="76"/>
        <end position="97"/>
    </location>
</feature>
<feature type="transmembrane region" description="Helical" evidence="2">
    <location>
        <begin position="104"/>
        <end position="123"/>
    </location>
</feature>
<feature type="compositionally biased region" description="Pro residues" evidence="1">
    <location>
        <begin position="19"/>
        <end position="28"/>
    </location>
</feature>
<dbReference type="Proteomes" id="UP001152519">
    <property type="component" value="Unassembled WGS sequence"/>
</dbReference>